<gene>
    <name evidence="1" type="ORF">NQ176_g3530</name>
</gene>
<evidence type="ECO:0000313" key="2">
    <source>
        <dbReference type="Proteomes" id="UP001143910"/>
    </source>
</evidence>
<organism evidence="1 2">
    <name type="scientific">Zarea fungicola</name>
    <dbReference type="NCBI Taxonomy" id="93591"/>
    <lineage>
        <taxon>Eukaryota</taxon>
        <taxon>Fungi</taxon>
        <taxon>Dikarya</taxon>
        <taxon>Ascomycota</taxon>
        <taxon>Pezizomycotina</taxon>
        <taxon>Sordariomycetes</taxon>
        <taxon>Hypocreomycetidae</taxon>
        <taxon>Hypocreales</taxon>
        <taxon>Cordycipitaceae</taxon>
        <taxon>Zarea</taxon>
    </lineage>
</organism>
<evidence type="ECO:0000313" key="1">
    <source>
        <dbReference type="EMBL" id="KAJ2978961.1"/>
    </source>
</evidence>
<sequence length="475" mass="52847">MAVPIDPTPAAQILERVLDHVVKSTNDFNKIPSPQYRFTQRLAELTAQLDHCMASLRQPRPQLRPGDENTIEDEIVHYASEIKAVNKNGLGDFESAYQDEVACVLQTVTDLLMTTIHPSYVKGSLQKIATGELKPYFPYDLVSREEREASHPQLECASTDSDQSDGVRPHPLALHAGTDTIHQRAPTFCDPWLEDRLRRRTLSNEELPSAKKRRFLSPDHEQSIRKIRAQSKSNTMDTLEGRQREKTTARSPSEPPVQQDVEYGRAGRDDRGVERRTVAFQIVDADNQPIAVLEQAGPWGSLRVDAILQMPVQRDVKLRREHGLDQCQLNAICDPIDPSDKEGVKIVSCMIQACGDVMHQSCVCCETGKTGPFESCTMVDDELFLQCGNCVWSGQSCRGAFLTVEEGTSSPLGNRPAPEAQFGTKRPSSPFPMTTQYWDVTRRPLVPGDAMTGPVFPEENSSSDDASSARSSDEL</sequence>
<dbReference type="Proteomes" id="UP001143910">
    <property type="component" value="Unassembled WGS sequence"/>
</dbReference>
<dbReference type="EMBL" id="JANJQO010000327">
    <property type="protein sequence ID" value="KAJ2978961.1"/>
    <property type="molecule type" value="Genomic_DNA"/>
</dbReference>
<protein>
    <submittedName>
        <fullName evidence="1">Uncharacterized protein</fullName>
    </submittedName>
</protein>
<proteinExistence type="predicted"/>
<reference evidence="1" key="1">
    <citation type="submission" date="2022-08" db="EMBL/GenBank/DDBJ databases">
        <title>Genome Sequence of Lecanicillium fungicola.</title>
        <authorList>
            <person name="Buettner E."/>
        </authorList>
    </citation>
    <scope>NUCLEOTIDE SEQUENCE</scope>
    <source>
        <strain evidence="1">Babe33</strain>
    </source>
</reference>
<accession>A0ACC1NJB5</accession>
<keyword evidence="2" id="KW-1185">Reference proteome</keyword>
<name>A0ACC1NJB5_9HYPO</name>
<comment type="caution">
    <text evidence="1">The sequence shown here is derived from an EMBL/GenBank/DDBJ whole genome shotgun (WGS) entry which is preliminary data.</text>
</comment>